<evidence type="ECO:0000256" key="6">
    <source>
        <dbReference type="ARBA" id="ARBA00023136"/>
    </source>
</evidence>
<keyword evidence="2 7" id="KW-0813">Transport</keyword>
<feature type="transmembrane region" description="Helical" evidence="7">
    <location>
        <begin position="180"/>
        <end position="205"/>
    </location>
</feature>
<keyword evidence="4 7" id="KW-0769">Symport</keyword>
<dbReference type="Pfam" id="PF01566">
    <property type="entry name" value="Nramp"/>
    <property type="match status" value="1"/>
</dbReference>
<comment type="subcellular location">
    <subcellularLocation>
        <location evidence="7">Cell membrane</location>
        <topology evidence="7">Multi-pass membrane protein</topology>
    </subcellularLocation>
    <subcellularLocation>
        <location evidence="1">Membrane</location>
        <topology evidence="1">Multi-pass membrane protein</topology>
    </subcellularLocation>
</comment>
<dbReference type="InterPro" id="IPR001046">
    <property type="entry name" value="NRAMP_fam"/>
</dbReference>
<feature type="transmembrane region" description="Helical" evidence="7">
    <location>
        <begin position="152"/>
        <end position="173"/>
    </location>
</feature>
<dbReference type="RefSeq" id="WP_174475039.1">
    <property type="nucleotide sequence ID" value="NZ_JAGINN010000006.1"/>
</dbReference>
<evidence type="ECO:0000313" key="9">
    <source>
        <dbReference type="Proteomes" id="UP000605086"/>
    </source>
</evidence>
<sequence length="452" mass="48009">MSEAEAAVPPHGAWRYASSDGQVRPSLPEVHASVAVPQGGLWLRRLLAFAGPGYMVSVGYMDPGNWATDLAGGSQFGYTLLSVIMLSNLMAILLQSLSARLGIVTGRDLAQACRDHYPRPVNLMLWVACEAAIIACDLAEVIGTAIALNLLFGIPLIGGALITALDAFLVLLLMQRGFRYLEAFVVALLTVIAGCFLVQIIAAAPPVAAVLHGFVPTTQVVTNPGMLYVAIGILGATVMPHNLYLHSSIVQTRAYPRTDEGRRDAITWATIDSTIALMLALFVNAAILILAASVFHGSGHTEVAEIGEAFELLSPLLGLGIASTLFAVALLASGLNSTVTATLAGQIVMEGFLRLRLPHWMRRLLTRGLAIIPVVVVTALYGESGTAQLLVFSQVVLSMQLPFAVIPLVRFVTDRGKMGRFVVPGWVAGLSWVVAGLIVVLNLKLLYDTVLG</sequence>
<keyword evidence="7" id="KW-0406">Ion transport</keyword>
<reference evidence="8 9" key="1">
    <citation type="submission" date="2019-10" db="EMBL/GenBank/DDBJ databases">
        <title>Genome sequence of Azospirillum melinis.</title>
        <authorList>
            <person name="Ambrosini A."/>
            <person name="Sant'Anna F.H."/>
            <person name="Cassan F.D."/>
            <person name="Souza E.M."/>
            <person name="Passaglia L.M.P."/>
        </authorList>
    </citation>
    <scope>NUCLEOTIDE SEQUENCE [LARGE SCALE GENOMIC DNA]</scope>
    <source>
        <strain evidence="8 9">TMCY0552</strain>
    </source>
</reference>
<dbReference type="PANTHER" id="PTHR11706:SF33">
    <property type="entry name" value="NATURAL RESISTANCE-ASSOCIATED MACROPHAGE PROTEIN 2"/>
    <property type="match status" value="1"/>
</dbReference>
<feature type="transmembrane region" description="Helical" evidence="7">
    <location>
        <begin position="123"/>
        <end position="146"/>
    </location>
</feature>
<feature type="transmembrane region" description="Helical" evidence="7">
    <location>
        <begin position="421"/>
        <end position="443"/>
    </location>
</feature>
<dbReference type="PRINTS" id="PR00447">
    <property type="entry name" value="NATRESASSCMP"/>
</dbReference>
<comment type="caution">
    <text evidence="8">The sequence shown here is derived from an EMBL/GenBank/DDBJ whole genome shotgun (WGS) entry which is preliminary data.</text>
</comment>
<keyword evidence="6 7" id="KW-0472">Membrane</keyword>
<dbReference type="NCBIfam" id="NF037982">
    <property type="entry name" value="Nramp_1"/>
    <property type="match status" value="1"/>
</dbReference>
<dbReference type="NCBIfam" id="TIGR01197">
    <property type="entry name" value="nramp"/>
    <property type="match status" value="1"/>
</dbReference>
<dbReference type="PANTHER" id="PTHR11706">
    <property type="entry name" value="SOLUTE CARRIER PROTEIN FAMILY 11 MEMBER"/>
    <property type="match status" value="1"/>
</dbReference>
<feature type="transmembrane region" description="Helical" evidence="7">
    <location>
        <begin position="266"/>
        <end position="296"/>
    </location>
</feature>
<dbReference type="EMBL" id="WHOS01000092">
    <property type="protein sequence ID" value="NUB04193.1"/>
    <property type="molecule type" value="Genomic_DNA"/>
</dbReference>
<comment type="function">
    <text evidence="7">H(+)-stimulated, divalent metal cation uptake system.</text>
</comment>
<dbReference type="NCBIfam" id="NF001923">
    <property type="entry name" value="PRK00701.1"/>
    <property type="match status" value="1"/>
</dbReference>
<keyword evidence="7" id="KW-1003">Cell membrane</keyword>
<feature type="transmembrane region" description="Helical" evidence="7">
    <location>
        <begin position="316"/>
        <end position="343"/>
    </location>
</feature>
<accession>A0ABX2KQX8</accession>
<gene>
    <name evidence="7 8" type="primary">mntH</name>
    <name evidence="8" type="ORF">GBZ48_33830</name>
</gene>
<dbReference type="HAMAP" id="MF_00221">
    <property type="entry name" value="NRAMP"/>
    <property type="match status" value="1"/>
</dbReference>
<feature type="transmembrane region" description="Helical" evidence="7">
    <location>
        <begin position="225"/>
        <end position="245"/>
    </location>
</feature>
<evidence type="ECO:0000256" key="5">
    <source>
        <dbReference type="ARBA" id="ARBA00022989"/>
    </source>
</evidence>
<evidence type="ECO:0000256" key="4">
    <source>
        <dbReference type="ARBA" id="ARBA00022847"/>
    </source>
</evidence>
<feature type="transmembrane region" description="Helical" evidence="7">
    <location>
        <begin position="387"/>
        <end position="409"/>
    </location>
</feature>
<feature type="transmembrane region" description="Helical" evidence="7">
    <location>
        <begin position="364"/>
        <end position="381"/>
    </location>
</feature>
<evidence type="ECO:0000256" key="1">
    <source>
        <dbReference type="ARBA" id="ARBA00004141"/>
    </source>
</evidence>
<comment type="similarity">
    <text evidence="7">Belongs to the NRAMP family.</text>
</comment>
<proteinExistence type="inferred from homology"/>
<keyword evidence="9" id="KW-1185">Reference proteome</keyword>
<protein>
    <recommendedName>
        <fullName evidence="7">Divalent metal cation transporter MntH</fullName>
    </recommendedName>
</protein>
<organism evidence="8 9">
    <name type="scientific">Azospirillum melinis</name>
    <dbReference type="NCBI Taxonomy" id="328839"/>
    <lineage>
        <taxon>Bacteria</taxon>
        <taxon>Pseudomonadati</taxon>
        <taxon>Pseudomonadota</taxon>
        <taxon>Alphaproteobacteria</taxon>
        <taxon>Rhodospirillales</taxon>
        <taxon>Azospirillaceae</taxon>
        <taxon>Azospirillum</taxon>
    </lineage>
</organism>
<evidence type="ECO:0000256" key="3">
    <source>
        <dbReference type="ARBA" id="ARBA00022692"/>
    </source>
</evidence>
<evidence type="ECO:0000256" key="2">
    <source>
        <dbReference type="ARBA" id="ARBA00022448"/>
    </source>
</evidence>
<keyword evidence="3 7" id="KW-0812">Transmembrane</keyword>
<evidence type="ECO:0000256" key="7">
    <source>
        <dbReference type="HAMAP-Rule" id="MF_00221"/>
    </source>
</evidence>
<dbReference type="Proteomes" id="UP000605086">
    <property type="component" value="Unassembled WGS sequence"/>
</dbReference>
<evidence type="ECO:0000313" key="8">
    <source>
        <dbReference type="EMBL" id="NUB04193.1"/>
    </source>
</evidence>
<name>A0ABX2KQX8_9PROT</name>
<feature type="transmembrane region" description="Helical" evidence="7">
    <location>
        <begin position="76"/>
        <end position="103"/>
    </location>
</feature>
<keyword evidence="5 7" id="KW-1133">Transmembrane helix</keyword>